<keyword evidence="2" id="KW-1185">Reference proteome</keyword>
<dbReference type="OrthoDB" id="8527335at2"/>
<name>A0A074K1A0_9RHOB</name>
<proteinExistence type="predicted"/>
<dbReference type="AlphaFoldDB" id="A0A074K1A0"/>
<dbReference type="STRING" id="1353528.DT23_00775"/>
<protein>
    <submittedName>
        <fullName evidence="1">Uncharacterized protein</fullName>
    </submittedName>
</protein>
<comment type="caution">
    <text evidence="1">The sequence shown here is derived from an EMBL/GenBank/DDBJ whole genome shotgun (WGS) entry which is preliminary data.</text>
</comment>
<dbReference type="EMBL" id="AUNB01000001">
    <property type="protein sequence ID" value="KEO61533.1"/>
    <property type="molecule type" value="Genomic_DNA"/>
</dbReference>
<gene>
    <name evidence="1" type="ORF">DT23_00775</name>
</gene>
<dbReference type="RefSeq" id="WP_051696946.1">
    <property type="nucleotide sequence ID" value="NZ_AUNB01000001.1"/>
</dbReference>
<evidence type="ECO:0000313" key="2">
    <source>
        <dbReference type="Proteomes" id="UP000027471"/>
    </source>
</evidence>
<dbReference type="Proteomes" id="UP000027471">
    <property type="component" value="Unassembled WGS sequence"/>
</dbReference>
<evidence type="ECO:0000313" key="1">
    <source>
        <dbReference type="EMBL" id="KEO61533.1"/>
    </source>
</evidence>
<organism evidence="1 2">
    <name type="scientific">Thioclava indica</name>
    <dbReference type="NCBI Taxonomy" id="1353528"/>
    <lineage>
        <taxon>Bacteria</taxon>
        <taxon>Pseudomonadati</taxon>
        <taxon>Pseudomonadota</taxon>
        <taxon>Alphaproteobacteria</taxon>
        <taxon>Rhodobacterales</taxon>
        <taxon>Paracoccaceae</taxon>
        <taxon>Thioclava</taxon>
    </lineage>
</organism>
<sequence length="112" mass="12358">MKPPRRRSGPVFIGFGVLAAALLFELYFVAFAGPATRARLDHEAGLVADLGLTDPALFTEARYTRHPSLADLNTPFQDHPMAFDHFPSGSIMPVPRLPGEGWLIFQPKERGQ</sequence>
<dbReference type="eggNOG" id="ENOG503308B">
    <property type="taxonomic scope" value="Bacteria"/>
</dbReference>
<accession>A0A074K1A0</accession>
<reference evidence="1 2" key="1">
    <citation type="journal article" date="2015" name="Antonie Van Leeuwenhoek">
        <title>Thioclava indica sp. nov., isolated from surface seawater of the Indian Ocean.</title>
        <authorList>
            <person name="Liu Y."/>
            <person name="Lai Q."/>
            <person name="Du J."/>
            <person name="Xu H."/>
            <person name="Jiang L."/>
            <person name="Shao Z."/>
        </authorList>
    </citation>
    <scope>NUCLEOTIDE SEQUENCE [LARGE SCALE GENOMIC DNA]</scope>
    <source>
        <strain evidence="1 2">DT23-4</strain>
    </source>
</reference>